<evidence type="ECO:0000313" key="9">
    <source>
        <dbReference type="Proteomes" id="UP000825935"/>
    </source>
</evidence>
<protein>
    <submittedName>
        <fullName evidence="8">Uncharacterized protein</fullName>
    </submittedName>
</protein>
<keyword evidence="2" id="KW-0479">Metal-binding</keyword>
<proteinExistence type="predicted"/>
<dbReference type="InterPro" id="IPR035896">
    <property type="entry name" value="AN1-like_Znf"/>
</dbReference>
<evidence type="ECO:0000256" key="1">
    <source>
        <dbReference type="ARBA" id="ARBA00003732"/>
    </source>
</evidence>
<dbReference type="InterPro" id="IPR002653">
    <property type="entry name" value="Znf_A20"/>
</dbReference>
<evidence type="ECO:0000259" key="6">
    <source>
        <dbReference type="PROSITE" id="PS51036"/>
    </source>
</evidence>
<dbReference type="SUPFAM" id="SSF118310">
    <property type="entry name" value="AN1-like Zinc finger"/>
    <property type="match status" value="1"/>
</dbReference>
<sequence length="166" mass="17650">MAYSPCANNCGFFGSPQNDNLCSVCFQRQTIYTPSHRASPSGPVIVSIPITDGPSSSAEDTSVPVVFVSSSKKNGDSAGRSLASFSAVGSGSGDPHHEPVKSRLTRCGCCNKKVGLSGVRCRCGTVYCYSHRFPDQHDCTFDFKTHDRAALAKANPLVEASKINKI</sequence>
<dbReference type="PANTHER" id="PTHR10634">
    <property type="entry name" value="AN1-TYPE ZINC FINGER PROTEIN"/>
    <property type="match status" value="1"/>
</dbReference>
<dbReference type="GO" id="GO:0003677">
    <property type="term" value="F:DNA binding"/>
    <property type="evidence" value="ECO:0007669"/>
    <property type="project" value="InterPro"/>
</dbReference>
<evidence type="ECO:0000259" key="7">
    <source>
        <dbReference type="PROSITE" id="PS51039"/>
    </source>
</evidence>
<feature type="domain" description="A20-type" evidence="6">
    <location>
        <begin position="1"/>
        <end position="34"/>
    </location>
</feature>
<dbReference type="PROSITE" id="PS51036">
    <property type="entry name" value="ZF_A20"/>
    <property type="match status" value="1"/>
</dbReference>
<dbReference type="GO" id="GO:0008270">
    <property type="term" value="F:zinc ion binding"/>
    <property type="evidence" value="ECO:0007669"/>
    <property type="project" value="UniProtKB-KW"/>
</dbReference>
<reference evidence="8" key="1">
    <citation type="submission" date="2021-08" db="EMBL/GenBank/DDBJ databases">
        <title>WGS assembly of Ceratopteris richardii.</title>
        <authorList>
            <person name="Marchant D.B."/>
            <person name="Chen G."/>
            <person name="Jenkins J."/>
            <person name="Shu S."/>
            <person name="Leebens-Mack J."/>
            <person name="Grimwood J."/>
            <person name="Schmutz J."/>
            <person name="Soltis P."/>
            <person name="Soltis D."/>
            <person name="Chen Z.-H."/>
        </authorList>
    </citation>
    <scope>NUCLEOTIDE SEQUENCE</scope>
    <source>
        <strain evidence="8">Whitten #5841</strain>
        <tissue evidence="8">Leaf</tissue>
    </source>
</reference>
<dbReference type="AlphaFoldDB" id="A0A8T2VBT9"/>
<evidence type="ECO:0000256" key="3">
    <source>
        <dbReference type="ARBA" id="ARBA00022771"/>
    </source>
</evidence>
<dbReference type="EMBL" id="CM035407">
    <property type="protein sequence ID" value="KAH7443233.1"/>
    <property type="molecule type" value="Genomic_DNA"/>
</dbReference>
<accession>A0A8T2VBT9</accession>
<keyword evidence="9" id="KW-1185">Reference proteome</keyword>
<dbReference type="SMART" id="SM00154">
    <property type="entry name" value="ZnF_AN1"/>
    <property type="match status" value="1"/>
</dbReference>
<dbReference type="Pfam" id="PF01754">
    <property type="entry name" value="zf-A20"/>
    <property type="match status" value="1"/>
</dbReference>
<evidence type="ECO:0000256" key="5">
    <source>
        <dbReference type="PROSITE-ProRule" id="PRU00449"/>
    </source>
</evidence>
<dbReference type="InterPro" id="IPR000058">
    <property type="entry name" value="Znf_AN1"/>
</dbReference>
<feature type="domain" description="AN1-type" evidence="7">
    <location>
        <begin position="101"/>
        <end position="147"/>
    </location>
</feature>
<dbReference type="Gene3D" id="4.10.1110.10">
    <property type="entry name" value="AN1-like Zinc finger"/>
    <property type="match status" value="1"/>
</dbReference>
<dbReference type="OrthoDB" id="428577at2759"/>
<comment type="caution">
    <text evidence="8">The sequence shown here is derived from an EMBL/GenBank/DDBJ whole genome shotgun (WGS) entry which is preliminary data.</text>
</comment>
<dbReference type="Proteomes" id="UP000825935">
    <property type="component" value="Chromosome 2"/>
</dbReference>
<comment type="function">
    <text evidence="1">May be involved in environmental stress response.</text>
</comment>
<evidence type="ECO:0000256" key="4">
    <source>
        <dbReference type="ARBA" id="ARBA00022833"/>
    </source>
</evidence>
<evidence type="ECO:0000313" key="8">
    <source>
        <dbReference type="EMBL" id="KAH7443233.1"/>
    </source>
</evidence>
<keyword evidence="4" id="KW-0862">Zinc</keyword>
<dbReference type="SMART" id="SM00259">
    <property type="entry name" value="ZnF_A20"/>
    <property type="match status" value="1"/>
</dbReference>
<dbReference type="Pfam" id="PF01428">
    <property type="entry name" value="zf-AN1"/>
    <property type="match status" value="1"/>
</dbReference>
<keyword evidence="3 5" id="KW-0863">Zinc-finger</keyword>
<dbReference type="PROSITE" id="PS51039">
    <property type="entry name" value="ZF_AN1"/>
    <property type="match status" value="1"/>
</dbReference>
<name>A0A8T2VBT9_CERRI</name>
<evidence type="ECO:0000256" key="2">
    <source>
        <dbReference type="ARBA" id="ARBA00022723"/>
    </source>
</evidence>
<dbReference type="SUPFAM" id="SSF57716">
    <property type="entry name" value="Glucocorticoid receptor-like (DNA-binding domain)"/>
    <property type="match status" value="1"/>
</dbReference>
<dbReference type="Gene3D" id="1.20.5.4770">
    <property type="match status" value="1"/>
</dbReference>
<organism evidence="8 9">
    <name type="scientific">Ceratopteris richardii</name>
    <name type="common">Triangle waterfern</name>
    <dbReference type="NCBI Taxonomy" id="49495"/>
    <lineage>
        <taxon>Eukaryota</taxon>
        <taxon>Viridiplantae</taxon>
        <taxon>Streptophyta</taxon>
        <taxon>Embryophyta</taxon>
        <taxon>Tracheophyta</taxon>
        <taxon>Polypodiopsida</taxon>
        <taxon>Polypodiidae</taxon>
        <taxon>Polypodiales</taxon>
        <taxon>Pteridineae</taxon>
        <taxon>Pteridaceae</taxon>
        <taxon>Parkerioideae</taxon>
        <taxon>Ceratopteris</taxon>
    </lineage>
</organism>
<dbReference type="InterPro" id="IPR050652">
    <property type="entry name" value="AN1_A20_ZnFinger"/>
</dbReference>
<gene>
    <name evidence="8" type="ORF">KP509_02G026700</name>
</gene>